<evidence type="ECO:0000313" key="3">
    <source>
        <dbReference type="Proteomes" id="UP000557566"/>
    </source>
</evidence>
<dbReference type="PANTHER" id="PTHR35006:SF2">
    <property type="entry name" value="GLYOXALASE FAMILY PROTEIN (AFU_ORTHOLOGUE AFUA_5G14830)"/>
    <property type="match status" value="1"/>
</dbReference>
<dbReference type="CDD" id="cd07262">
    <property type="entry name" value="VOC_like"/>
    <property type="match status" value="1"/>
</dbReference>
<comment type="caution">
    <text evidence="2">The sequence shown here is derived from an EMBL/GenBank/DDBJ whole genome shotgun (WGS) entry which is preliminary data.</text>
</comment>
<dbReference type="Gene3D" id="3.10.180.10">
    <property type="entry name" value="2,3-Dihydroxybiphenyl 1,2-Dioxygenase, domain 1"/>
    <property type="match status" value="1"/>
</dbReference>
<gene>
    <name evidence="2" type="ORF">G6O67_005268</name>
</gene>
<dbReference type="InterPro" id="IPR029068">
    <property type="entry name" value="Glyas_Bleomycin-R_OHBP_Dase"/>
</dbReference>
<evidence type="ECO:0000313" key="2">
    <source>
        <dbReference type="EMBL" id="KAF4508950.1"/>
    </source>
</evidence>
<organism evidence="2 3">
    <name type="scientific">Ophiocordyceps sinensis</name>
    <dbReference type="NCBI Taxonomy" id="72228"/>
    <lineage>
        <taxon>Eukaryota</taxon>
        <taxon>Fungi</taxon>
        <taxon>Dikarya</taxon>
        <taxon>Ascomycota</taxon>
        <taxon>Pezizomycotina</taxon>
        <taxon>Sordariomycetes</taxon>
        <taxon>Hypocreomycetidae</taxon>
        <taxon>Hypocreales</taxon>
        <taxon>Ophiocordycipitaceae</taxon>
        <taxon>Ophiocordyceps</taxon>
    </lineage>
</organism>
<dbReference type="OrthoDB" id="10249419at2759"/>
<protein>
    <recommendedName>
        <fullName evidence="1">VOC domain-containing protein</fullName>
    </recommendedName>
</protein>
<dbReference type="PANTHER" id="PTHR35006">
    <property type="entry name" value="GLYOXALASE FAMILY PROTEIN (AFU_ORTHOLOGUE AFUA_5G14830)"/>
    <property type="match status" value="1"/>
</dbReference>
<dbReference type="InterPro" id="IPR037523">
    <property type="entry name" value="VOC_core"/>
</dbReference>
<sequence length="134" mass="14273">MTIDHTSLVVPRDKFNDCLDVYLAALKPLGYEQRHQYGETVVGLGSTVDPAVADYSHSDFWVTGADGQAACPVHIAFAAADRKTVDAFHAAAVKAGATCNGPPGLRSHYHANYYAAFVLDPAGNNIEAVCHNAQ</sequence>
<dbReference type="EMBL" id="JAAVMX010000005">
    <property type="protein sequence ID" value="KAF4508950.1"/>
    <property type="molecule type" value="Genomic_DNA"/>
</dbReference>
<proteinExistence type="predicted"/>
<name>A0A8H4PR74_9HYPO</name>
<reference evidence="2 3" key="1">
    <citation type="journal article" date="2020" name="Genome Biol. Evol.">
        <title>A new high-quality draft genome assembly of the Chinese cordyceps Ophiocordyceps sinensis.</title>
        <authorList>
            <person name="Shu R."/>
            <person name="Zhang J."/>
            <person name="Meng Q."/>
            <person name="Zhang H."/>
            <person name="Zhou G."/>
            <person name="Li M."/>
            <person name="Wu P."/>
            <person name="Zhao Y."/>
            <person name="Chen C."/>
            <person name="Qin Q."/>
        </authorList>
    </citation>
    <scope>NUCLEOTIDE SEQUENCE [LARGE SCALE GENOMIC DNA]</scope>
    <source>
        <strain evidence="2 3">IOZ07</strain>
    </source>
</reference>
<keyword evidence="3" id="KW-1185">Reference proteome</keyword>
<dbReference type="AlphaFoldDB" id="A0A8H4PR74"/>
<dbReference type="SUPFAM" id="SSF54593">
    <property type="entry name" value="Glyoxalase/Bleomycin resistance protein/Dihydroxybiphenyl dioxygenase"/>
    <property type="match status" value="1"/>
</dbReference>
<dbReference type="InterPro" id="IPR004360">
    <property type="entry name" value="Glyas_Fos-R_dOase_dom"/>
</dbReference>
<dbReference type="PROSITE" id="PS51819">
    <property type="entry name" value="VOC"/>
    <property type="match status" value="1"/>
</dbReference>
<feature type="domain" description="VOC" evidence="1">
    <location>
        <begin position="2"/>
        <end position="131"/>
    </location>
</feature>
<accession>A0A8H4PR74</accession>
<evidence type="ECO:0000259" key="1">
    <source>
        <dbReference type="PROSITE" id="PS51819"/>
    </source>
</evidence>
<dbReference type="Pfam" id="PF00903">
    <property type="entry name" value="Glyoxalase"/>
    <property type="match status" value="1"/>
</dbReference>
<dbReference type="Proteomes" id="UP000557566">
    <property type="component" value="Unassembled WGS sequence"/>
</dbReference>